<feature type="compositionally biased region" description="Pro residues" evidence="10">
    <location>
        <begin position="114"/>
        <end position="127"/>
    </location>
</feature>
<dbReference type="PATRIC" id="fig|36861.3.peg.155"/>
<comment type="subcellular location">
    <subcellularLocation>
        <location evidence="9">Cell inner membrane</location>
        <topology evidence="9">Single-pass type I membrane protein</topology>
    </subcellularLocation>
</comment>
<keyword evidence="6 9" id="KW-0472">Membrane</keyword>
<comment type="caution">
    <text evidence="13">The sequence shown here is derived from an EMBL/GenBank/DDBJ whole genome shotgun (WGS) entry which is preliminary data.</text>
</comment>
<dbReference type="AlphaFoldDB" id="A0A106BSS9"/>
<dbReference type="OrthoDB" id="8521018at2"/>
<evidence type="ECO:0000256" key="1">
    <source>
        <dbReference type="ARBA" id="ARBA00022475"/>
    </source>
</evidence>
<feature type="region of interest" description="Disordered" evidence="10">
    <location>
        <begin position="107"/>
        <end position="127"/>
    </location>
</feature>
<evidence type="ECO:0000256" key="7">
    <source>
        <dbReference type="ARBA" id="ARBA00023306"/>
    </source>
</evidence>
<evidence type="ECO:0000256" key="8">
    <source>
        <dbReference type="RuleBase" id="RU003612"/>
    </source>
</evidence>
<keyword evidence="14" id="KW-1185">Reference proteome</keyword>
<dbReference type="PANTHER" id="PTHR38685">
    <property type="entry name" value="CELL DIVISION PROTEIN ZIPA"/>
    <property type="match status" value="1"/>
</dbReference>
<name>A0A106BSS9_THIDE</name>
<protein>
    <recommendedName>
        <fullName evidence="8">Cell division protein ZipA</fullName>
    </recommendedName>
</protein>
<dbReference type="GO" id="GO:0000917">
    <property type="term" value="P:division septum assembly"/>
    <property type="evidence" value="ECO:0007669"/>
    <property type="project" value="TreeGrafter"/>
</dbReference>
<dbReference type="Pfam" id="PF04354">
    <property type="entry name" value="ZipA_C"/>
    <property type="match status" value="1"/>
</dbReference>
<evidence type="ECO:0000256" key="11">
    <source>
        <dbReference type="SAM" id="Phobius"/>
    </source>
</evidence>
<feature type="transmembrane region" description="Helical" evidence="11">
    <location>
        <begin position="6"/>
        <end position="25"/>
    </location>
</feature>
<keyword evidence="4 9" id="KW-0812">Transmembrane</keyword>
<evidence type="ECO:0000256" key="5">
    <source>
        <dbReference type="ARBA" id="ARBA00022989"/>
    </source>
</evidence>
<organism evidence="13 14">
    <name type="scientific">Thiobacillus denitrificans</name>
    <dbReference type="NCBI Taxonomy" id="36861"/>
    <lineage>
        <taxon>Bacteria</taxon>
        <taxon>Pseudomonadati</taxon>
        <taxon>Pseudomonadota</taxon>
        <taxon>Betaproteobacteria</taxon>
        <taxon>Nitrosomonadales</taxon>
        <taxon>Thiobacillaceae</taxon>
        <taxon>Thiobacillus</taxon>
    </lineage>
</organism>
<accession>A0A106BSS9</accession>
<evidence type="ECO:0000256" key="10">
    <source>
        <dbReference type="SAM" id="MobiDB-lite"/>
    </source>
</evidence>
<evidence type="ECO:0000313" key="13">
    <source>
        <dbReference type="EMBL" id="KVW97835.1"/>
    </source>
</evidence>
<evidence type="ECO:0000256" key="6">
    <source>
        <dbReference type="ARBA" id="ARBA00023136"/>
    </source>
</evidence>
<dbReference type="EMBL" id="LDUG01000014">
    <property type="protein sequence ID" value="KVW97835.1"/>
    <property type="molecule type" value="Genomic_DNA"/>
</dbReference>
<dbReference type="GO" id="GO:0032153">
    <property type="term" value="C:cell division site"/>
    <property type="evidence" value="ECO:0007669"/>
    <property type="project" value="TreeGrafter"/>
</dbReference>
<dbReference type="InterPro" id="IPR011919">
    <property type="entry name" value="Cell_div_ZipA"/>
</dbReference>
<gene>
    <name evidence="13" type="ORF">ABW22_03550</name>
</gene>
<dbReference type="SUPFAM" id="SSF64383">
    <property type="entry name" value="Cell-division protein ZipA, C-terminal domain"/>
    <property type="match status" value="1"/>
</dbReference>
<dbReference type="InterPro" id="IPR036765">
    <property type="entry name" value="ZipA_FtsZ-bd_C_sf"/>
</dbReference>
<evidence type="ECO:0000256" key="2">
    <source>
        <dbReference type="ARBA" id="ARBA00022519"/>
    </source>
</evidence>
<evidence type="ECO:0000259" key="12">
    <source>
        <dbReference type="SMART" id="SM00771"/>
    </source>
</evidence>
<dbReference type="InterPro" id="IPR007449">
    <property type="entry name" value="ZipA_FtsZ-bd_C"/>
</dbReference>
<sequence length="401" mass="43203">MSDLQISLLVIGAVIVAAVLLFNWIQERRFRKQADAAFQAPVGDALMQPGATPRDMHKRVEPALREPVFDAGGLNEVAEASEPHLQIDSAPSPAAAPAPLGDAAPDLRAASSIAPPPPPTLPRPAAPPVAAPYDELIEYRIRIGSDGVRADVFADAFNHARTLGKAVRWMGLPVGAAEWEEIQPWREVHYQQVVVTMQLADRNGAVQEDQLLALCAMLQSTAQTHGLRIACGDVAEAIERAQAIDRFCVDVDVLIGLNVVARGEGAVNLTRIVHEAESSGMSLGVDGVFQLLDSRGEPLYALCNHDAEPFSATVIKGQTSQGITLQFDVPRVPDGLKVFDGMVAFGRKLANEVGGILVDDNLRPLTDTGIEKIRTQLTQIYERMEARGVPSGSRRALRLFS</sequence>
<evidence type="ECO:0000313" key="14">
    <source>
        <dbReference type="Proteomes" id="UP000064243"/>
    </source>
</evidence>
<dbReference type="Proteomes" id="UP000064243">
    <property type="component" value="Unassembled WGS sequence"/>
</dbReference>
<reference evidence="13 14" key="1">
    <citation type="journal article" date="2015" name="Appl. Environ. Microbiol.">
        <title>Aerobic and Anaerobic Thiosulfate Oxidation by a Cold-Adapted, Subglacial Chemoautotroph.</title>
        <authorList>
            <person name="Harrold Z.R."/>
            <person name="Skidmore M.L."/>
            <person name="Hamilton T.L."/>
            <person name="Desch L."/>
            <person name="Amada K."/>
            <person name="van Gelder W."/>
            <person name="Glover K."/>
            <person name="Roden E.E."/>
            <person name="Boyd E.S."/>
        </authorList>
    </citation>
    <scope>NUCLEOTIDE SEQUENCE [LARGE SCALE GENOMIC DNA]</scope>
    <source>
        <strain evidence="13 14">RG</strain>
    </source>
</reference>
<keyword evidence="1 9" id="KW-1003">Cell membrane</keyword>
<keyword evidence="7 8" id="KW-0131">Cell cycle</keyword>
<evidence type="ECO:0000256" key="9">
    <source>
        <dbReference type="RuleBase" id="RU003613"/>
    </source>
</evidence>
<dbReference type="SMART" id="SM00771">
    <property type="entry name" value="ZipA_C"/>
    <property type="match status" value="1"/>
</dbReference>
<dbReference type="GO" id="GO:0005886">
    <property type="term" value="C:plasma membrane"/>
    <property type="evidence" value="ECO:0007669"/>
    <property type="project" value="UniProtKB-SubCell"/>
</dbReference>
<dbReference type="RefSeq" id="WP_059752009.1">
    <property type="nucleotide sequence ID" value="NZ_LDUG01000014.1"/>
</dbReference>
<proteinExistence type="inferred from homology"/>
<evidence type="ECO:0000256" key="3">
    <source>
        <dbReference type="ARBA" id="ARBA00022618"/>
    </source>
</evidence>
<feature type="domain" description="ZipA C-terminal FtsZ-binding" evidence="12">
    <location>
        <begin position="251"/>
        <end position="377"/>
    </location>
</feature>
<dbReference type="PANTHER" id="PTHR38685:SF1">
    <property type="entry name" value="CELL DIVISION PROTEIN ZIPA"/>
    <property type="match status" value="1"/>
</dbReference>
<comment type="similarity">
    <text evidence="8">Belongs to the ZipA family.</text>
</comment>
<keyword evidence="5 11" id="KW-1133">Transmembrane helix</keyword>
<keyword evidence="2 9" id="KW-0997">Cell inner membrane</keyword>
<keyword evidence="3 8" id="KW-0132">Cell division</keyword>
<comment type="function">
    <text evidence="8">Essential cell division protein that stabilizes the FtsZ protofilaments by cross-linking them and that serves as a cytoplasmic membrane anchor for the Z ring. Also required for the recruitment to the septal ring of downstream cell division proteins.</text>
</comment>
<dbReference type="Gene3D" id="3.30.1400.10">
    <property type="entry name" value="ZipA, C-terminal FtsZ-binding domain"/>
    <property type="match status" value="1"/>
</dbReference>
<dbReference type="STRING" id="1123392.GCA_000376425_01546"/>
<evidence type="ECO:0000256" key="4">
    <source>
        <dbReference type="ARBA" id="ARBA00022692"/>
    </source>
</evidence>